<feature type="region of interest" description="Disordered" evidence="1">
    <location>
        <begin position="95"/>
        <end position="148"/>
    </location>
</feature>
<reference evidence="2 3" key="1">
    <citation type="journal article" date="2024" name="Science">
        <title>Giant polyketide synthase enzymes in the biosynthesis of giant marine polyether toxins.</title>
        <authorList>
            <person name="Fallon T.R."/>
            <person name="Shende V.V."/>
            <person name="Wierzbicki I.H."/>
            <person name="Pendleton A.L."/>
            <person name="Watervoot N.F."/>
            <person name="Auber R.P."/>
            <person name="Gonzalez D.J."/>
            <person name="Wisecaver J.H."/>
            <person name="Moore B.S."/>
        </authorList>
    </citation>
    <scope>NUCLEOTIDE SEQUENCE [LARGE SCALE GENOMIC DNA]</scope>
    <source>
        <strain evidence="2 3">12B1</strain>
    </source>
</reference>
<name>A0AB34JE08_PRYPA</name>
<dbReference type="Proteomes" id="UP001515480">
    <property type="component" value="Unassembled WGS sequence"/>
</dbReference>
<sequence length="148" mass="15910">MDSDALAGCKNCARFTPVPYVHSFSASLEQCKNQTWHTENAGWIVTPTSSELGTEAVANSSFCSGECLYSFLFSNELLSNKCADAALHFFKRVDAQRHPPRTGPNDGVDLRSSSPTEPELQDGPGDIFTTPNASFHSHGTGQAVTAVL</sequence>
<dbReference type="AlphaFoldDB" id="A0AB34JE08"/>
<evidence type="ECO:0000256" key="1">
    <source>
        <dbReference type="SAM" id="MobiDB-lite"/>
    </source>
</evidence>
<evidence type="ECO:0000313" key="2">
    <source>
        <dbReference type="EMBL" id="KAL1519746.1"/>
    </source>
</evidence>
<dbReference type="EMBL" id="JBGBPQ010000009">
    <property type="protein sequence ID" value="KAL1519746.1"/>
    <property type="molecule type" value="Genomic_DNA"/>
</dbReference>
<keyword evidence="3" id="KW-1185">Reference proteome</keyword>
<comment type="caution">
    <text evidence="2">The sequence shown here is derived from an EMBL/GenBank/DDBJ whole genome shotgun (WGS) entry which is preliminary data.</text>
</comment>
<organism evidence="2 3">
    <name type="scientific">Prymnesium parvum</name>
    <name type="common">Toxic golden alga</name>
    <dbReference type="NCBI Taxonomy" id="97485"/>
    <lineage>
        <taxon>Eukaryota</taxon>
        <taxon>Haptista</taxon>
        <taxon>Haptophyta</taxon>
        <taxon>Prymnesiophyceae</taxon>
        <taxon>Prymnesiales</taxon>
        <taxon>Prymnesiaceae</taxon>
        <taxon>Prymnesium</taxon>
    </lineage>
</organism>
<feature type="compositionally biased region" description="Polar residues" evidence="1">
    <location>
        <begin position="129"/>
        <end position="148"/>
    </location>
</feature>
<evidence type="ECO:0000313" key="3">
    <source>
        <dbReference type="Proteomes" id="UP001515480"/>
    </source>
</evidence>
<gene>
    <name evidence="2" type="ORF">AB1Y20_023254</name>
</gene>
<protein>
    <submittedName>
        <fullName evidence="2">Uncharacterized protein</fullName>
    </submittedName>
</protein>
<accession>A0AB34JE08</accession>
<proteinExistence type="predicted"/>